<feature type="transmembrane region" description="Helical" evidence="7">
    <location>
        <begin position="79"/>
        <end position="96"/>
    </location>
</feature>
<keyword evidence="6 7" id="KW-0472">Membrane</keyword>
<dbReference type="InterPro" id="IPR005829">
    <property type="entry name" value="Sugar_transporter_CS"/>
</dbReference>
<keyword evidence="4 7" id="KW-0812">Transmembrane</keyword>
<evidence type="ECO:0000256" key="6">
    <source>
        <dbReference type="ARBA" id="ARBA00023136"/>
    </source>
</evidence>
<organism evidence="9 10">
    <name type="scientific">Paraclostridium bifermentans</name>
    <name type="common">Clostridium bifermentans</name>
    <dbReference type="NCBI Taxonomy" id="1490"/>
    <lineage>
        <taxon>Bacteria</taxon>
        <taxon>Bacillati</taxon>
        <taxon>Bacillota</taxon>
        <taxon>Clostridia</taxon>
        <taxon>Peptostreptococcales</taxon>
        <taxon>Peptostreptococcaceae</taxon>
        <taxon>Paraclostridium</taxon>
    </lineage>
</organism>
<dbReference type="SUPFAM" id="SSF103473">
    <property type="entry name" value="MFS general substrate transporter"/>
    <property type="match status" value="1"/>
</dbReference>
<comment type="subcellular location">
    <subcellularLocation>
        <location evidence="1">Cell membrane</location>
        <topology evidence="1">Multi-pass membrane protein</topology>
    </subcellularLocation>
</comment>
<evidence type="ECO:0000256" key="1">
    <source>
        <dbReference type="ARBA" id="ARBA00004651"/>
    </source>
</evidence>
<accession>A0ABY8R3E5</accession>
<dbReference type="PANTHER" id="PTHR23517">
    <property type="entry name" value="RESISTANCE PROTEIN MDTM, PUTATIVE-RELATED-RELATED"/>
    <property type="match status" value="1"/>
</dbReference>
<dbReference type="PROSITE" id="PS50850">
    <property type="entry name" value="MFS"/>
    <property type="match status" value="1"/>
</dbReference>
<evidence type="ECO:0000259" key="8">
    <source>
        <dbReference type="PROSITE" id="PS50850"/>
    </source>
</evidence>
<evidence type="ECO:0000256" key="3">
    <source>
        <dbReference type="ARBA" id="ARBA00022475"/>
    </source>
</evidence>
<dbReference type="PROSITE" id="PS00216">
    <property type="entry name" value="SUGAR_TRANSPORT_1"/>
    <property type="match status" value="1"/>
</dbReference>
<dbReference type="InterPro" id="IPR036259">
    <property type="entry name" value="MFS_trans_sf"/>
</dbReference>
<dbReference type="InterPro" id="IPR050171">
    <property type="entry name" value="MFS_Transporters"/>
</dbReference>
<protein>
    <submittedName>
        <fullName evidence="9">MFS transporter</fullName>
    </submittedName>
</protein>
<evidence type="ECO:0000256" key="4">
    <source>
        <dbReference type="ARBA" id="ARBA00022692"/>
    </source>
</evidence>
<keyword evidence="10" id="KW-1185">Reference proteome</keyword>
<dbReference type="Gene3D" id="1.20.1250.20">
    <property type="entry name" value="MFS general substrate transporter like domains"/>
    <property type="match status" value="1"/>
</dbReference>
<dbReference type="EMBL" id="CP124685">
    <property type="protein sequence ID" value="WGX75377.1"/>
    <property type="molecule type" value="Genomic_DNA"/>
</dbReference>
<dbReference type="Pfam" id="PF07690">
    <property type="entry name" value="MFS_1"/>
    <property type="match status" value="1"/>
</dbReference>
<name>A0ABY8R3E5_PARBF</name>
<keyword evidence="3" id="KW-1003">Cell membrane</keyword>
<evidence type="ECO:0000313" key="9">
    <source>
        <dbReference type="EMBL" id="WGX75377.1"/>
    </source>
</evidence>
<feature type="transmembrane region" description="Helical" evidence="7">
    <location>
        <begin position="102"/>
        <end position="125"/>
    </location>
</feature>
<dbReference type="InterPro" id="IPR011701">
    <property type="entry name" value="MFS"/>
</dbReference>
<feature type="transmembrane region" description="Helical" evidence="7">
    <location>
        <begin position="137"/>
        <end position="157"/>
    </location>
</feature>
<sequence length="162" mass="18213">MKNGCKIKLSKNIKLFLTINLIASFAMGIFNMFVGIYLKEIGYKEQFVGSVLSINTFSIAIGSIFSAYLIERIGRKKSFNLGFICIAIGSIFIVFFNNSNLILIMAIINGFGMSIKTTAEGMYILENTSEEERVSVFSTNFIMSNIGMMGLLFRWNYVILSR</sequence>
<gene>
    <name evidence="9" type="ORF">QJS64_15405</name>
</gene>
<keyword evidence="2" id="KW-0813">Transport</keyword>
<dbReference type="Proteomes" id="UP001239169">
    <property type="component" value="Chromosome"/>
</dbReference>
<reference evidence="9 10" key="1">
    <citation type="submission" date="2023-04" db="EMBL/GenBank/DDBJ databases">
        <title>Bacteria Genome Submission.</title>
        <authorList>
            <person name="Isaac P."/>
        </authorList>
    </citation>
    <scope>NUCLEOTIDE SEQUENCE [LARGE SCALE GENOMIC DNA]</scope>
    <source>
        <strain evidence="9 10">SampleS7P1</strain>
    </source>
</reference>
<dbReference type="InterPro" id="IPR020846">
    <property type="entry name" value="MFS_dom"/>
</dbReference>
<feature type="domain" description="Major facilitator superfamily (MFS) profile" evidence="8">
    <location>
        <begin position="12"/>
        <end position="162"/>
    </location>
</feature>
<feature type="transmembrane region" description="Helical" evidence="7">
    <location>
        <begin position="12"/>
        <end position="38"/>
    </location>
</feature>
<evidence type="ECO:0000256" key="2">
    <source>
        <dbReference type="ARBA" id="ARBA00022448"/>
    </source>
</evidence>
<keyword evidence="5 7" id="KW-1133">Transmembrane helix</keyword>
<feature type="transmembrane region" description="Helical" evidence="7">
    <location>
        <begin position="50"/>
        <end position="70"/>
    </location>
</feature>
<evidence type="ECO:0000313" key="10">
    <source>
        <dbReference type="Proteomes" id="UP001239169"/>
    </source>
</evidence>
<evidence type="ECO:0000256" key="5">
    <source>
        <dbReference type="ARBA" id="ARBA00022989"/>
    </source>
</evidence>
<evidence type="ECO:0000256" key="7">
    <source>
        <dbReference type="SAM" id="Phobius"/>
    </source>
</evidence>
<proteinExistence type="predicted"/>